<evidence type="ECO:0000256" key="1">
    <source>
        <dbReference type="SAM" id="MobiDB-lite"/>
    </source>
</evidence>
<comment type="caution">
    <text evidence="2">The sequence shown here is derived from an EMBL/GenBank/DDBJ whole genome shotgun (WGS) entry which is preliminary data.</text>
</comment>
<sequence length="281" mass="31089">AQKQGEDVLNIAAPKLLGKECSEDPTLDVIRSRLTLVSLALNSSTEKDGEIASKRLRALAMEDKYLKDCESTLFAESDAVMTLGSLRGERAVKMDLLPTADHVLKMAEKHRTSIAILKKLAECLSKESETWQSQVKALLKAKQDEETAQTKAAQKAESARAKEIAKQRIREQKKQEREQQQEQAKAAAATEAQPGPEPLLNEPKKRRRTGGIAELSEDDPTILKEMTKFSGGSLVFANDLHDFGRRVCLHPEIACGVRLKSTPVRKVLAALAQLVGGWRRR</sequence>
<reference evidence="2 3" key="1">
    <citation type="submission" date="2024-02" db="EMBL/GenBank/DDBJ databases">
        <authorList>
            <person name="Chen Y."/>
            <person name="Shah S."/>
            <person name="Dougan E. K."/>
            <person name="Thang M."/>
            <person name="Chan C."/>
        </authorList>
    </citation>
    <scope>NUCLEOTIDE SEQUENCE [LARGE SCALE GENOMIC DNA]</scope>
</reference>
<proteinExistence type="predicted"/>
<feature type="non-terminal residue" evidence="2">
    <location>
        <position position="1"/>
    </location>
</feature>
<keyword evidence="3" id="KW-1185">Reference proteome</keyword>
<protein>
    <submittedName>
        <fullName evidence="2">Uncharacterized protein</fullName>
    </submittedName>
</protein>
<feature type="non-terminal residue" evidence="2">
    <location>
        <position position="281"/>
    </location>
</feature>
<accession>A0ABP0PES9</accession>
<feature type="compositionally biased region" description="Basic and acidic residues" evidence="1">
    <location>
        <begin position="157"/>
        <end position="180"/>
    </location>
</feature>
<evidence type="ECO:0000313" key="2">
    <source>
        <dbReference type="EMBL" id="CAK9073220.1"/>
    </source>
</evidence>
<name>A0ABP0PES9_9DINO</name>
<organism evidence="2 3">
    <name type="scientific">Durusdinium trenchii</name>
    <dbReference type="NCBI Taxonomy" id="1381693"/>
    <lineage>
        <taxon>Eukaryota</taxon>
        <taxon>Sar</taxon>
        <taxon>Alveolata</taxon>
        <taxon>Dinophyceae</taxon>
        <taxon>Suessiales</taxon>
        <taxon>Symbiodiniaceae</taxon>
        <taxon>Durusdinium</taxon>
    </lineage>
</organism>
<gene>
    <name evidence="2" type="ORF">CCMP2556_LOCUS36029</name>
</gene>
<feature type="compositionally biased region" description="Low complexity" evidence="1">
    <location>
        <begin position="181"/>
        <end position="193"/>
    </location>
</feature>
<dbReference type="EMBL" id="CAXAMN010022852">
    <property type="protein sequence ID" value="CAK9073220.1"/>
    <property type="molecule type" value="Genomic_DNA"/>
</dbReference>
<feature type="region of interest" description="Disordered" evidence="1">
    <location>
        <begin position="149"/>
        <end position="215"/>
    </location>
</feature>
<evidence type="ECO:0000313" key="3">
    <source>
        <dbReference type="Proteomes" id="UP001642484"/>
    </source>
</evidence>
<dbReference type="Proteomes" id="UP001642484">
    <property type="component" value="Unassembled WGS sequence"/>
</dbReference>